<keyword evidence="1" id="KW-0812">Transmembrane</keyword>
<reference evidence="2 3" key="1">
    <citation type="journal article" date="2016" name="Nat. Commun.">
        <title>Thousands of microbial genomes shed light on interconnected biogeochemical processes in an aquifer system.</title>
        <authorList>
            <person name="Anantharaman K."/>
            <person name="Brown C.T."/>
            <person name="Hug L.A."/>
            <person name="Sharon I."/>
            <person name="Castelle C.J."/>
            <person name="Probst A.J."/>
            <person name="Thomas B.C."/>
            <person name="Singh A."/>
            <person name="Wilkins M.J."/>
            <person name="Karaoz U."/>
            <person name="Brodie E.L."/>
            <person name="Williams K.H."/>
            <person name="Hubbard S.S."/>
            <person name="Banfield J.F."/>
        </authorList>
    </citation>
    <scope>NUCLEOTIDE SEQUENCE [LARGE SCALE GENOMIC DNA]</scope>
</reference>
<evidence type="ECO:0000313" key="3">
    <source>
        <dbReference type="Proteomes" id="UP000176800"/>
    </source>
</evidence>
<dbReference type="Pfam" id="PF18895">
    <property type="entry name" value="T4SS_pilin"/>
    <property type="match status" value="1"/>
</dbReference>
<evidence type="ECO:0008006" key="4">
    <source>
        <dbReference type="Google" id="ProtNLM"/>
    </source>
</evidence>
<feature type="transmembrane region" description="Helical" evidence="1">
    <location>
        <begin position="51"/>
        <end position="75"/>
    </location>
</feature>
<comment type="caution">
    <text evidence="2">The sequence shown here is derived from an EMBL/GenBank/DDBJ whole genome shotgun (WGS) entry which is preliminary data.</text>
</comment>
<dbReference type="Proteomes" id="UP000176800">
    <property type="component" value="Unassembled WGS sequence"/>
</dbReference>
<organism evidence="2 3">
    <name type="scientific">Candidatus Zambryskibacteria bacterium RIFCSPLOWO2_01_FULL_45_21</name>
    <dbReference type="NCBI Taxonomy" id="1802761"/>
    <lineage>
        <taxon>Bacteria</taxon>
        <taxon>Candidatus Zambryskiibacteriota</taxon>
    </lineage>
</organism>
<gene>
    <name evidence="2" type="ORF">A3B14_00745</name>
</gene>
<evidence type="ECO:0000256" key="1">
    <source>
        <dbReference type="SAM" id="Phobius"/>
    </source>
</evidence>
<dbReference type="EMBL" id="MHWE01000024">
    <property type="protein sequence ID" value="OHB02956.1"/>
    <property type="molecule type" value="Genomic_DNA"/>
</dbReference>
<protein>
    <recommendedName>
        <fullName evidence="4">TrbC/VIRB2 family protein</fullName>
    </recommendedName>
</protein>
<keyword evidence="1" id="KW-0472">Membrane</keyword>
<dbReference type="AlphaFoldDB" id="A0A1G2U091"/>
<feature type="transmembrane region" description="Helical" evidence="1">
    <location>
        <begin position="7"/>
        <end position="31"/>
    </location>
</feature>
<accession>A0A1G2U091</accession>
<evidence type="ECO:0000313" key="2">
    <source>
        <dbReference type="EMBL" id="OHB02956.1"/>
    </source>
</evidence>
<proteinExistence type="predicted"/>
<dbReference type="InterPro" id="IPR043993">
    <property type="entry name" value="T4SS_pilin"/>
</dbReference>
<keyword evidence="1" id="KW-1133">Transmembrane helix</keyword>
<sequence>MRSFFRTLSFAVAQITVLGIFTLPLIVSASIGNPGGLQNPLKGGTDNLYDFIRVVINDVILPVGGVVVTIMIIFAGFKFVTAQGNEAKLEVAKRNFLYVAIGTAVLLGAWVIAKAIEATINQLTTTP</sequence>
<name>A0A1G2U091_9BACT</name>
<feature type="transmembrane region" description="Helical" evidence="1">
    <location>
        <begin position="96"/>
        <end position="113"/>
    </location>
</feature>